<dbReference type="PANTHER" id="PTHR33738">
    <property type="entry name" value="EMB|CAB82975.1"/>
    <property type="match status" value="1"/>
</dbReference>
<comment type="caution">
    <text evidence="2">The sequence shown here is derived from an EMBL/GenBank/DDBJ whole genome shotgun (WGS) entry which is preliminary data.</text>
</comment>
<evidence type="ECO:0000313" key="2">
    <source>
        <dbReference type="EMBL" id="PHT82174.1"/>
    </source>
</evidence>
<feature type="compositionally biased region" description="Polar residues" evidence="1">
    <location>
        <begin position="112"/>
        <end position="137"/>
    </location>
</feature>
<evidence type="ECO:0000256" key="1">
    <source>
        <dbReference type="SAM" id="MobiDB-lite"/>
    </source>
</evidence>
<dbReference type="Gramene" id="PHT82174">
    <property type="protein sequence ID" value="PHT82174"/>
    <property type="gene ID" value="T459_15189"/>
</dbReference>
<organism evidence="2 3">
    <name type="scientific">Capsicum annuum</name>
    <name type="common">Capsicum pepper</name>
    <dbReference type="NCBI Taxonomy" id="4072"/>
    <lineage>
        <taxon>Eukaryota</taxon>
        <taxon>Viridiplantae</taxon>
        <taxon>Streptophyta</taxon>
        <taxon>Embryophyta</taxon>
        <taxon>Tracheophyta</taxon>
        <taxon>Spermatophyta</taxon>
        <taxon>Magnoliopsida</taxon>
        <taxon>eudicotyledons</taxon>
        <taxon>Gunneridae</taxon>
        <taxon>Pentapetalae</taxon>
        <taxon>asterids</taxon>
        <taxon>lamiids</taxon>
        <taxon>Solanales</taxon>
        <taxon>Solanaceae</taxon>
        <taxon>Solanoideae</taxon>
        <taxon>Capsiceae</taxon>
        <taxon>Capsicum</taxon>
    </lineage>
</organism>
<reference evidence="2 3" key="1">
    <citation type="journal article" date="2014" name="Nat. Genet.">
        <title>Genome sequence of the hot pepper provides insights into the evolution of pungency in Capsicum species.</title>
        <authorList>
            <person name="Kim S."/>
            <person name="Park M."/>
            <person name="Yeom S.I."/>
            <person name="Kim Y.M."/>
            <person name="Lee J.M."/>
            <person name="Lee H.A."/>
            <person name="Seo E."/>
            <person name="Choi J."/>
            <person name="Cheong K."/>
            <person name="Kim K.T."/>
            <person name="Jung K."/>
            <person name="Lee G.W."/>
            <person name="Oh S.K."/>
            <person name="Bae C."/>
            <person name="Kim S.B."/>
            <person name="Lee H.Y."/>
            <person name="Kim S.Y."/>
            <person name="Kim M.S."/>
            <person name="Kang B.C."/>
            <person name="Jo Y.D."/>
            <person name="Yang H.B."/>
            <person name="Jeong H.J."/>
            <person name="Kang W.H."/>
            <person name="Kwon J.K."/>
            <person name="Shin C."/>
            <person name="Lim J.Y."/>
            <person name="Park J.H."/>
            <person name="Huh J.H."/>
            <person name="Kim J.S."/>
            <person name="Kim B.D."/>
            <person name="Cohen O."/>
            <person name="Paran I."/>
            <person name="Suh M.C."/>
            <person name="Lee S.B."/>
            <person name="Kim Y.K."/>
            <person name="Shin Y."/>
            <person name="Noh S.J."/>
            <person name="Park J."/>
            <person name="Seo Y.S."/>
            <person name="Kwon S.Y."/>
            <person name="Kim H.A."/>
            <person name="Park J.M."/>
            <person name="Kim H.J."/>
            <person name="Choi S.B."/>
            <person name="Bosland P.W."/>
            <person name="Reeves G."/>
            <person name="Jo S.H."/>
            <person name="Lee B.W."/>
            <person name="Cho H.T."/>
            <person name="Choi H.S."/>
            <person name="Lee M.S."/>
            <person name="Yu Y."/>
            <person name="Do Choi Y."/>
            <person name="Park B.S."/>
            <person name="van Deynze A."/>
            <person name="Ashrafi H."/>
            <person name="Hill T."/>
            <person name="Kim W.T."/>
            <person name="Pai H.S."/>
            <person name="Ahn H.K."/>
            <person name="Yeam I."/>
            <person name="Giovannoni J.J."/>
            <person name="Rose J.K."/>
            <person name="Sorensen I."/>
            <person name="Lee S.J."/>
            <person name="Kim R.W."/>
            <person name="Choi I.Y."/>
            <person name="Choi B.S."/>
            <person name="Lim J.S."/>
            <person name="Lee Y.H."/>
            <person name="Choi D."/>
        </authorList>
    </citation>
    <scope>NUCLEOTIDE SEQUENCE [LARGE SCALE GENOMIC DNA]</scope>
    <source>
        <strain evidence="3">cv. CM334</strain>
    </source>
</reference>
<gene>
    <name evidence="2" type="ORF">T459_15189</name>
</gene>
<name>A0A2G2ZJS2_CAPAN</name>
<sequence length="187" mass="20802">MHNSENLLQLINEPLGVLLNLRSSEHRWVQSHELTNSGVWEQLTLVHGSRGGLVGTGRTPEVGTNPKMLAQLRVRIPWVGRTSSAWAFCSLVLQGGLGLRRDPIHSGDRNSSRIQDPGNQYGNNTKYGTSDNGSKTSQNEKVEAPCNLRSSIYYGGQDVYPQTNQTTGSHNNTDHYTTERRDVERSM</sequence>
<reference evidence="2 3" key="2">
    <citation type="journal article" date="2017" name="Genome Biol.">
        <title>New reference genome sequences of hot pepper reveal the massive evolution of plant disease-resistance genes by retroduplication.</title>
        <authorList>
            <person name="Kim S."/>
            <person name="Park J."/>
            <person name="Yeom S.I."/>
            <person name="Kim Y.M."/>
            <person name="Seo E."/>
            <person name="Kim K.T."/>
            <person name="Kim M.S."/>
            <person name="Lee J.M."/>
            <person name="Cheong K."/>
            <person name="Shin H.S."/>
            <person name="Kim S.B."/>
            <person name="Han K."/>
            <person name="Lee J."/>
            <person name="Park M."/>
            <person name="Lee H.A."/>
            <person name="Lee H.Y."/>
            <person name="Lee Y."/>
            <person name="Oh S."/>
            <person name="Lee J.H."/>
            <person name="Choi E."/>
            <person name="Choi E."/>
            <person name="Lee S.E."/>
            <person name="Jeon J."/>
            <person name="Kim H."/>
            <person name="Choi G."/>
            <person name="Song H."/>
            <person name="Lee J."/>
            <person name="Lee S.C."/>
            <person name="Kwon J.K."/>
            <person name="Lee H.Y."/>
            <person name="Koo N."/>
            <person name="Hong Y."/>
            <person name="Kim R.W."/>
            <person name="Kang W.H."/>
            <person name="Huh J.H."/>
            <person name="Kang B.C."/>
            <person name="Yang T.J."/>
            <person name="Lee Y.H."/>
            <person name="Bennetzen J.L."/>
            <person name="Choi D."/>
        </authorList>
    </citation>
    <scope>NUCLEOTIDE SEQUENCE [LARGE SCALE GENOMIC DNA]</scope>
    <source>
        <strain evidence="3">cv. CM334</strain>
    </source>
</reference>
<dbReference type="EMBL" id="AYRZ02000005">
    <property type="protein sequence ID" value="PHT82174.1"/>
    <property type="molecule type" value="Genomic_DNA"/>
</dbReference>
<accession>A0A2G2ZJS2</accession>
<feature type="compositionally biased region" description="Basic and acidic residues" evidence="1">
    <location>
        <begin position="172"/>
        <end position="187"/>
    </location>
</feature>
<feature type="region of interest" description="Disordered" evidence="1">
    <location>
        <begin position="157"/>
        <end position="187"/>
    </location>
</feature>
<feature type="compositionally biased region" description="Polar residues" evidence="1">
    <location>
        <begin position="160"/>
        <end position="171"/>
    </location>
</feature>
<feature type="region of interest" description="Disordered" evidence="1">
    <location>
        <begin position="104"/>
        <end position="141"/>
    </location>
</feature>
<proteinExistence type="predicted"/>
<dbReference type="PANTHER" id="PTHR33738:SF17">
    <property type="match status" value="1"/>
</dbReference>
<evidence type="ECO:0000313" key="3">
    <source>
        <dbReference type="Proteomes" id="UP000222542"/>
    </source>
</evidence>
<protein>
    <submittedName>
        <fullName evidence="2">Uncharacterized protein</fullName>
    </submittedName>
</protein>
<keyword evidence="3" id="KW-1185">Reference proteome</keyword>
<dbReference type="Proteomes" id="UP000222542">
    <property type="component" value="Unassembled WGS sequence"/>
</dbReference>
<dbReference type="AlphaFoldDB" id="A0A2G2ZJS2"/>